<dbReference type="EMBL" id="BARV01010279">
    <property type="protein sequence ID" value="GAI10301.1"/>
    <property type="molecule type" value="Genomic_DNA"/>
</dbReference>
<dbReference type="GO" id="GO:0030170">
    <property type="term" value="F:pyridoxal phosphate binding"/>
    <property type="evidence" value="ECO:0007669"/>
    <property type="project" value="TreeGrafter"/>
</dbReference>
<protein>
    <submittedName>
        <fullName evidence="1">Uncharacterized protein</fullName>
    </submittedName>
</protein>
<dbReference type="SUPFAM" id="SSF53383">
    <property type="entry name" value="PLP-dependent transferases"/>
    <property type="match status" value="1"/>
</dbReference>
<proteinExistence type="predicted"/>
<dbReference type="GO" id="GO:0000271">
    <property type="term" value="P:polysaccharide biosynthetic process"/>
    <property type="evidence" value="ECO:0007669"/>
    <property type="project" value="TreeGrafter"/>
</dbReference>
<reference evidence="1" key="1">
    <citation type="journal article" date="2014" name="Front. Microbiol.">
        <title>High frequency of phylogenetically diverse reductive dehalogenase-homologous genes in deep subseafloor sedimentary metagenomes.</title>
        <authorList>
            <person name="Kawai M."/>
            <person name="Futagami T."/>
            <person name="Toyoda A."/>
            <person name="Takaki Y."/>
            <person name="Nishi S."/>
            <person name="Hori S."/>
            <person name="Arai W."/>
            <person name="Tsubouchi T."/>
            <person name="Morono Y."/>
            <person name="Uchiyama I."/>
            <person name="Ito T."/>
            <person name="Fujiyama A."/>
            <person name="Inagaki F."/>
            <person name="Takami H."/>
        </authorList>
    </citation>
    <scope>NUCLEOTIDE SEQUENCE</scope>
    <source>
        <strain evidence="1">Expedition CK06-06</strain>
    </source>
</reference>
<dbReference type="AlphaFoldDB" id="X1LWW5"/>
<comment type="caution">
    <text evidence="1">The sequence shown here is derived from an EMBL/GenBank/DDBJ whole genome shotgun (WGS) entry which is preliminary data.</text>
</comment>
<feature type="non-terminal residue" evidence="1">
    <location>
        <position position="1"/>
    </location>
</feature>
<dbReference type="PANTHER" id="PTHR30244:SF34">
    <property type="entry name" value="DTDP-4-AMINO-4,6-DIDEOXYGALACTOSE TRANSAMINASE"/>
    <property type="match status" value="1"/>
</dbReference>
<dbReference type="InterPro" id="IPR015424">
    <property type="entry name" value="PyrdxlP-dep_Trfase"/>
</dbReference>
<dbReference type="Gene3D" id="3.90.1150.10">
    <property type="entry name" value="Aspartate Aminotransferase, domain 1"/>
    <property type="match status" value="1"/>
</dbReference>
<dbReference type="InterPro" id="IPR000653">
    <property type="entry name" value="DegT/StrS_aminotransferase"/>
</dbReference>
<dbReference type="GO" id="GO:0008483">
    <property type="term" value="F:transaminase activity"/>
    <property type="evidence" value="ECO:0007669"/>
    <property type="project" value="TreeGrafter"/>
</dbReference>
<sequence>LKRKIGPRTKCVMMVHMSGAPGDIERVADICRKHKIYLLEDFSQANGAKFRGKYVGSFGDMAIASHQYNKNLSSGEGGIVVCDNDELFNRAWAAHDLGYPRDESGRLVTDNPKIQMWSQGSRSSELCAALAFTQFSKLDSIVACMHHAKYRIRRGLEEIKGLKLRRIIDSEGDSSSFLLMVWPTEEIRDRVVKETRQTKIVTGPKGLNNLRMPEWGLHIYYQIPSLVKKRGLNSAGRLWTDLLNEFAKDYSYDKGTCPFEDDLVSRSSLLSISPTLTDETCDHL</sequence>
<name>X1LWW5_9ZZZZ</name>
<dbReference type="InterPro" id="IPR015421">
    <property type="entry name" value="PyrdxlP-dep_Trfase_major"/>
</dbReference>
<evidence type="ECO:0000313" key="1">
    <source>
        <dbReference type="EMBL" id="GAI10301.1"/>
    </source>
</evidence>
<dbReference type="InterPro" id="IPR015422">
    <property type="entry name" value="PyrdxlP-dep_Trfase_small"/>
</dbReference>
<dbReference type="Pfam" id="PF01041">
    <property type="entry name" value="DegT_DnrJ_EryC1"/>
    <property type="match status" value="1"/>
</dbReference>
<dbReference type="PANTHER" id="PTHR30244">
    <property type="entry name" value="TRANSAMINASE"/>
    <property type="match status" value="1"/>
</dbReference>
<accession>X1LWW5</accession>
<feature type="non-terminal residue" evidence="1">
    <location>
        <position position="284"/>
    </location>
</feature>
<gene>
    <name evidence="1" type="ORF">S06H3_19959</name>
</gene>
<organism evidence="1">
    <name type="scientific">marine sediment metagenome</name>
    <dbReference type="NCBI Taxonomy" id="412755"/>
    <lineage>
        <taxon>unclassified sequences</taxon>
        <taxon>metagenomes</taxon>
        <taxon>ecological metagenomes</taxon>
    </lineage>
</organism>
<dbReference type="Gene3D" id="3.40.640.10">
    <property type="entry name" value="Type I PLP-dependent aspartate aminotransferase-like (Major domain)"/>
    <property type="match status" value="1"/>
</dbReference>